<feature type="domain" description="N-acetyltransferase" evidence="1">
    <location>
        <begin position="40"/>
        <end position="106"/>
    </location>
</feature>
<comment type="caution">
    <text evidence="2">The sequence shown here is derived from an EMBL/GenBank/DDBJ whole genome shotgun (WGS) entry which is preliminary data.</text>
</comment>
<dbReference type="Pfam" id="PF00583">
    <property type="entry name" value="Acetyltransf_1"/>
    <property type="match status" value="1"/>
</dbReference>
<evidence type="ECO:0000259" key="1">
    <source>
        <dbReference type="Pfam" id="PF00583"/>
    </source>
</evidence>
<dbReference type="EMBL" id="RHHN01000098">
    <property type="protein sequence ID" value="RNB47142.1"/>
    <property type="molecule type" value="Genomic_DNA"/>
</dbReference>
<dbReference type="Gene3D" id="3.40.630.30">
    <property type="match status" value="1"/>
</dbReference>
<dbReference type="CDD" id="cd04301">
    <property type="entry name" value="NAT_SF"/>
    <property type="match status" value="1"/>
</dbReference>
<dbReference type="GO" id="GO:0016747">
    <property type="term" value="F:acyltransferase activity, transferring groups other than amino-acyl groups"/>
    <property type="evidence" value="ECO:0007669"/>
    <property type="project" value="InterPro"/>
</dbReference>
<dbReference type="AlphaFoldDB" id="A0A3M8A7T3"/>
<proteinExistence type="predicted"/>
<gene>
    <name evidence="2" type="ORF">EB820_24790</name>
</gene>
<evidence type="ECO:0000313" key="3">
    <source>
        <dbReference type="Proteomes" id="UP000276178"/>
    </source>
</evidence>
<organism evidence="2 3">
    <name type="scientific">Brevibacillus agri</name>
    <dbReference type="NCBI Taxonomy" id="51101"/>
    <lineage>
        <taxon>Bacteria</taxon>
        <taxon>Bacillati</taxon>
        <taxon>Bacillota</taxon>
        <taxon>Bacilli</taxon>
        <taxon>Bacillales</taxon>
        <taxon>Paenibacillaceae</taxon>
        <taxon>Brevibacillus</taxon>
    </lineage>
</organism>
<dbReference type="Proteomes" id="UP000276178">
    <property type="component" value="Unassembled WGS sequence"/>
</dbReference>
<dbReference type="OrthoDB" id="4228396at2"/>
<name>A0A3M8A7T3_9BACL</name>
<accession>A0A3M8A7T3</accession>
<dbReference type="SUPFAM" id="SSF55729">
    <property type="entry name" value="Acyl-CoA N-acyltransferases (Nat)"/>
    <property type="match status" value="1"/>
</dbReference>
<keyword evidence="2" id="KW-0808">Transferase</keyword>
<reference evidence="2 3" key="1">
    <citation type="submission" date="2018-10" db="EMBL/GenBank/DDBJ databases">
        <title>Phylogenomics of Brevibacillus.</title>
        <authorList>
            <person name="Dunlap C."/>
        </authorList>
    </citation>
    <scope>NUCLEOTIDE SEQUENCE [LARGE SCALE GENOMIC DNA]</scope>
    <source>
        <strain evidence="2 3">NRRL NRS 1219</strain>
    </source>
</reference>
<dbReference type="InterPro" id="IPR000182">
    <property type="entry name" value="GNAT_dom"/>
</dbReference>
<protein>
    <submittedName>
        <fullName evidence="2">GNAT family N-acetyltransferase</fullName>
    </submittedName>
</protein>
<evidence type="ECO:0000313" key="2">
    <source>
        <dbReference type="EMBL" id="RNB47142.1"/>
    </source>
</evidence>
<sequence length="198" mass="21813">MLGGGGRFGLQQRVFRLFFRPVQNAGHAYLENGEGGTFACAFAGCVCNGEPAGIVLNGIWNRGGRKIGWNGGTGVAPKHRRSGVGQALIEATLQIYREQGVELAALVAISRTCRRAATRCTGGFLMNREGKRLPCCFSVKPVPDEQTGRRLSQAHWPMCLLRWTRSFIASPSICPSQMRQPPEFCKVRAFPRWPSRFS</sequence>
<dbReference type="InterPro" id="IPR016181">
    <property type="entry name" value="Acyl_CoA_acyltransferase"/>
</dbReference>